<accession>A0AAV5KJK7</accession>
<dbReference type="PANTHER" id="PTHR33144">
    <property type="entry name" value="OS10G0409366 PROTEIN-RELATED"/>
    <property type="match status" value="1"/>
</dbReference>
<comment type="caution">
    <text evidence="2">The sequence shown here is derived from an EMBL/GenBank/DDBJ whole genome shotgun (WGS) entry which is preliminary data.</text>
</comment>
<sequence>MPKHKCLNLVRVGPNNQIEVGLPSSPSINNEVEPSQQSASSGNNEGVKVNVVFDANCHPVDKEGCTLTRFLGTVVRKSNVAPINYMEWRDMPQIYKDDMWKIIESKFLIEESRKEQIKSWIMINVNEKWKNYKNDLKSAGFDMLLTADEMYEKINDPRVDEQFQLLLNIGMVRRVSFAEGRKPSRAKLYIQSQTKKDGGPVSEKEQLKNYMSESNSSASALEQTTSWRDDILSKVKGYDKKGRVCCLRKVSTSKNFVLSTSTNSNVKQRLSKVENILSRLMQLMKAKFPNENIIDILQVANQLVATNSLDREVPDANSGRGFSPNNRSSSHSSHHLLSHQNESNEENDRQRD</sequence>
<keyword evidence="3" id="KW-1185">Reference proteome</keyword>
<name>A0AAV5KJK7_9ROSI</name>
<dbReference type="InterPro" id="IPR004252">
    <property type="entry name" value="Probable_transposase_24"/>
</dbReference>
<dbReference type="Proteomes" id="UP001054252">
    <property type="component" value="Unassembled WGS sequence"/>
</dbReference>
<protein>
    <recommendedName>
        <fullName evidence="4">Transposase</fullName>
    </recommendedName>
</protein>
<evidence type="ECO:0000313" key="2">
    <source>
        <dbReference type="EMBL" id="GKV24789.1"/>
    </source>
</evidence>
<feature type="region of interest" description="Disordered" evidence="1">
    <location>
        <begin position="312"/>
        <end position="352"/>
    </location>
</feature>
<dbReference type="EMBL" id="BPVZ01000066">
    <property type="protein sequence ID" value="GKV24789.1"/>
    <property type="molecule type" value="Genomic_DNA"/>
</dbReference>
<gene>
    <name evidence="2" type="ORF">SLEP1_g34357</name>
</gene>
<evidence type="ECO:0008006" key="4">
    <source>
        <dbReference type="Google" id="ProtNLM"/>
    </source>
</evidence>
<dbReference type="PANTHER" id="PTHR33144:SF48">
    <property type="entry name" value="PLANT TRANSPOSASE (PTTA_EN_SPM FAMILY)"/>
    <property type="match status" value="1"/>
</dbReference>
<evidence type="ECO:0000313" key="3">
    <source>
        <dbReference type="Proteomes" id="UP001054252"/>
    </source>
</evidence>
<feature type="region of interest" description="Disordered" evidence="1">
    <location>
        <begin position="20"/>
        <end position="44"/>
    </location>
</feature>
<dbReference type="Pfam" id="PF03004">
    <property type="entry name" value="Transposase_24"/>
    <property type="match status" value="1"/>
</dbReference>
<dbReference type="AlphaFoldDB" id="A0AAV5KJK7"/>
<organism evidence="2 3">
    <name type="scientific">Rubroshorea leprosula</name>
    <dbReference type="NCBI Taxonomy" id="152421"/>
    <lineage>
        <taxon>Eukaryota</taxon>
        <taxon>Viridiplantae</taxon>
        <taxon>Streptophyta</taxon>
        <taxon>Embryophyta</taxon>
        <taxon>Tracheophyta</taxon>
        <taxon>Spermatophyta</taxon>
        <taxon>Magnoliopsida</taxon>
        <taxon>eudicotyledons</taxon>
        <taxon>Gunneridae</taxon>
        <taxon>Pentapetalae</taxon>
        <taxon>rosids</taxon>
        <taxon>malvids</taxon>
        <taxon>Malvales</taxon>
        <taxon>Dipterocarpaceae</taxon>
        <taxon>Rubroshorea</taxon>
    </lineage>
</organism>
<proteinExistence type="predicted"/>
<reference evidence="2 3" key="1">
    <citation type="journal article" date="2021" name="Commun. Biol.">
        <title>The genome of Shorea leprosula (Dipterocarpaceae) highlights the ecological relevance of drought in aseasonal tropical rainforests.</title>
        <authorList>
            <person name="Ng K.K.S."/>
            <person name="Kobayashi M.J."/>
            <person name="Fawcett J.A."/>
            <person name="Hatakeyama M."/>
            <person name="Paape T."/>
            <person name="Ng C.H."/>
            <person name="Ang C.C."/>
            <person name="Tnah L.H."/>
            <person name="Lee C.T."/>
            <person name="Nishiyama T."/>
            <person name="Sese J."/>
            <person name="O'Brien M.J."/>
            <person name="Copetti D."/>
            <person name="Mohd Noor M.I."/>
            <person name="Ong R.C."/>
            <person name="Putra M."/>
            <person name="Sireger I.Z."/>
            <person name="Indrioko S."/>
            <person name="Kosugi Y."/>
            <person name="Izuno A."/>
            <person name="Isagi Y."/>
            <person name="Lee S.L."/>
            <person name="Shimizu K.K."/>
        </authorList>
    </citation>
    <scope>NUCLEOTIDE SEQUENCE [LARGE SCALE GENOMIC DNA]</scope>
    <source>
        <strain evidence="2">214</strain>
    </source>
</reference>
<evidence type="ECO:0000256" key="1">
    <source>
        <dbReference type="SAM" id="MobiDB-lite"/>
    </source>
</evidence>